<dbReference type="Proteomes" id="UP000410492">
    <property type="component" value="Unassembled WGS sequence"/>
</dbReference>
<evidence type="ECO:0000313" key="7">
    <source>
        <dbReference type="Proteomes" id="UP000410492"/>
    </source>
</evidence>
<dbReference type="InterPro" id="IPR051895">
    <property type="entry name" value="OTP_Homeobox"/>
</dbReference>
<accession>A0A653CMI6</accession>
<dbReference type="GO" id="GO:0003677">
    <property type="term" value="F:DNA binding"/>
    <property type="evidence" value="ECO:0007669"/>
    <property type="project" value="UniProtKB-UniRule"/>
</dbReference>
<dbReference type="GO" id="GO:0005634">
    <property type="term" value="C:nucleus"/>
    <property type="evidence" value="ECO:0007669"/>
    <property type="project" value="UniProtKB-SubCell"/>
</dbReference>
<dbReference type="PROSITE" id="PS50071">
    <property type="entry name" value="HOMEOBOX_2"/>
    <property type="match status" value="1"/>
</dbReference>
<evidence type="ECO:0000256" key="1">
    <source>
        <dbReference type="ARBA" id="ARBA00004123"/>
    </source>
</evidence>
<keyword evidence="7" id="KW-1185">Reference proteome</keyword>
<evidence type="ECO:0000313" key="6">
    <source>
        <dbReference type="EMBL" id="VEN49120.1"/>
    </source>
</evidence>
<dbReference type="PROSITE" id="PS50803">
    <property type="entry name" value="OAR"/>
    <property type="match status" value="1"/>
</dbReference>
<feature type="domain" description="Homeobox" evidence="4">
    <location>
        <begin position="14"/>
        <end position="27"/>
    </location>
</feature>
<dbReference type="AlphaFoldDB" id="A0A653CMI6"/>
<evidence type="ECO:0000259" key="5">
    <source>
        <dbReference type="PROSITE" id="PS50803"/>
    </source>
</evidence>
<feature type="DNA-binding region" description="Homeobox" evidence="2">
    <location>
        <begin position="16"/>
        <end position="28"/>
    </location>
</feature>
<feature type="region of interest" description="Disordered" evidence="3">
    <location>
        <begin position="137"/>
        <end position="187"/>
    </location>
</feature>
<dbReference type="InterPro" id="IPR009057">
    <property type="entry name" value="Homeodomain-like_sf"/>
</dbReference>
<evidence type="ECO:0000256" key="3">
    <source>
        <dbReference type="SAM" id="MobiDB-lite"/>
    </source>
</evidence>
<organism evidence="6 7">
    <name type="scientific">Callosobruchus maculatus</name>
    <name type="common">Southern cowpea weevil</name>
    <name type="synonym">Pulse bruchid</name>
    <dbReference type="NCBI Taxonomy" id="64391"/>
    <lineage>
        <taxon>Eukaryota</taxon>
        <taxon>Metazoa</taxon>
        <taxon>Ecdysozoa</taxon>
        <taxon>Arthropoda</taxon>
        <taxon>Hexapoda</taxon>
        <taxon>Insecta</taxon>
        <taxon>Pterygota</taxon>
        <taxon>Neoptera</taxon>
        <taxon>Endopterygota</taxon>
        <taxon>Coleoptera</taxon>
        <taxon>Polyphaga</taxon>
        <taxon>Cucujiformia</taxon>
        <taxon>Chrysomeloidea</taxon>
        <taxon>Chrysomelidae</taxon>
        <taxon>Bruchinae</taxon>
        <taxon>Bruchini</taxon>
        <taxon>Callosobruchus</taxon>
    </lineage>
</organism>
<dbReference type="InterPro" id="IPR003654">
    <property type="entry name" value="OAR_dom"/>
</dbReference>
<reference evidence="6 7" key="1">
    <citation type="submission" date="2019-01" db="EMBL/GenBank/DDBJ databases">
        <authorList>
            <person name="Sayadi A."/>
        </authorList>
    </citation>
    <scope>NUCLEOTIDE SEQUENCE [LARGE SCALE GENOMIC DNA]</scope>
</reference>
<proteinExistence type="predicted"/>
<dbReference type="InterPro" id="IPR001356">
    <property type="entry name" value="HD"/>
</dbReference>
<keyword evidence="2" id="KW-0371">Homeobox</keyword>
<protein>
    <recommendedName>
        <fullName evidence="8">Homeobox domain-containing protein</fullName>
    </recommendedName>
</protein>
<gene>
    <name evidence="6" type="ORF">CALMAC_LOCUS10338</name>
</gene>
<dbReference type="SUPFAM" id="SSF46689">
    <property type="entry name" value="Homeodomain-like"/>
    <property type="match status" value="1"/>
</dbReference>
<dbReference type="PANTHER" id="PTHR46770:SF1">
    <property type="entry name" value="HOMEOBOX PROTEIN ORTHOPEDIA"/>
    <property type="match status" value="1"/>
</dbReference>
<keyword evidence="2" id="KW-0238">DNA-binding</keyword>
<evidence type="ECO:0000256" key="2">
    <source>
        <dbReference type="PROSITE-ProRule" id="PRU00108"/>
    </source>
</evidence>
<comment type="subcellular location">
    <subcellularLocation>
        <location evidence="1 2">Nucleus</location>
    </subcellularLocation>
</comment>
<dbReference type="PANTHER" id="PTHR46770">
    <property type="entry name" value="HOMEOBOX PROTEIN ORTHOPEDIA"/>
    <property type="match status" value="1"/>
</dbReference>
<keyword evidence="2" id="KW-0539">Nucleus</keyword>
<feature type="domain" description="OAR" evidence="5">
    <location>
        <begin position="194"/>
        <end position="207"/>
    </location>
</feature>
<name>A0A653CMI6_CALMS</name>
<sequence>MITVFEKNNALIFKVWFQNRRAKWKKRKKTTNVFRTPGALLPSHGLPPFGAMGDGLCGSGMFTTSDTRWGAVAGMTTGLSQLGQGSMGGFGQSLGQLNQGSGLSSALPISTASTVYQAHYGLNSLGDSMMSYCQTTPVSSAGGGGGGNPPSNGPASPPPPSLPQCSSAGGTPPVASASSPGGGVQEEDDVWRGHSIAALRRRASELNAAIPAYLQVPYDTHTNASVY</sequence>
<feature type="compositionally biased region" description="Pro residues" evidence="3">
    <location>
        <begin position="151"/>
        <end position="162"/>
    </location>
</feature>
<evidence type="ECO:0008006" key="8">
    <source>
        <dbReference type="Google" id="ProtNLM"/>
    </source>
</evidence>
<dbReference type="EMBL" id="CAACVG010008272">
    <property type="protein sequence ID" value="VEN49120.1"/>
    <property type="molecule type" value="Genomic_DNA"/>
</dbReference>
<dbReference type="GO" id="GO:0030182">
    <property type="term" value="P:neuron differentiation"/>
    <property type="evidence" value="ECO:0007669"/>
    <property type="project" value="TreeGrafter"/>
</dbReference>
<dbReference type="OrthoDB" id="6159439at2759"/>
<dbReference type="Gene3D" id="1.10.10.60">
    <property type="entry name" value="Homeodomain-like"/>
    <property type="match status" value="1"/>
</dbReference>
<evidence type="ECO:0000259" key="4">
    <source>
        <dbReference type="PROSITE" id="PS50071"/>
    </source>
</evidence>